<evidence type="ECO:0000313" key="1">
    <source>
        <dbReference type="EMBL" id="MPN08131.1"/>
    </source>
</evidence>
<dbReference type="EMBL" id="VSSQ01054154">
    <property type="protein sequence ID" value="MPN08131.1"/>
    <property type="molecule type" value="Genomic_DNA"/>
</dbReference>
<dbReference type="AlphaFoldDB" id="A0A645F1H3"/>
<organism evidence="1">
    <name type="scientific">bioreactor metagenome</name>
    <dbReference type="NCBI Taxonomy" id="1076179"/>
    <lineage>
        <taxon>unclassified sequences</taxon>
        <taxon>metagenomes</taxon>
        <taxon>ecological metagenomes</taxon>
    </lineage>
</organism>
<reference evidence="1" key="1">
    <citation type="submission" date="2019-08" db="EMBL/GenBank/DDBJ databases">
        <authorList>
            <person name="Kucharzyk K."/>
            <person name="Murdoch R.W."/>
            <person name="Higgins S."/>
            <person name="Loffler F."/>
        </authorList>
    </citation>
    <scope>NUCLEOTIDE SEQUENCE</scope>
</reference>
<accession>A0A645F1H3</accession>
<proteinExistence type="predicted"/>
<name>A0A645F1H3_9ZZZZ</name>
<comment type="caution">
    <text evidence="1">The sequence shown here is derived from an EMBL/GenBank/DDBJ whole genome shotgun (WGS) entry which is preliminary data.</text>
</comment>
<sequence length="54" mass="5590">MDSIIIGGDTESTVVNNDCTIRVDTVIGTGDIEIAIVDCDPCDGFDAFVAGRIG</sequence>
<gene>
    <name evidence="1" type="ORF">SDC9_155409</name>
</gene>
<protein>
    <submittedName>
        <fullName evidence="1">Uncharacterized protein</fullName>
    </submittedName>
</protein>